<keyword evidence="9" id="KW-1185">Reference proteome</keyword>
<dbReference type="InterPro" id="IPR008766">
    <property type="entry name" value="Replication_gene_A-like"/>
</dbReference>
<keyword evidence="5 8" id="KW-0255">Endonuclease</keyword>
<feature type="domain" description="Replication gene A protein-like" evidence="7">
    <location>
        <begin position="95"/>
        <end position="346"/>
    </location>
</feature>
<name>A0ABR7A106_9BURK</name>
<evidence type="ECO:0000256" key="2">
    <source>
        <dbReference type="ARBA" id="ARBA00009260"/>
    </source>
</evidence>
<evidence type="ECO:0000256" key="3">
    <source>
        <dbReference type="ARBA" id="ARBA00022705"/>
    </source>
</evidence>
<dbReference type="Pfam" id="PF05840">
    <property type="entry name" value="Phage_GPA"/>
    <property type="match status" value="1"/>
</dbReference>
<keyword evidence="6" id="KW-0378">Hydrolase</keyword>
<protein>
    <submittedName>
        <fullName evidence="8">Replication endonuclease</fullName>
    </submittedName>
</protein>
<evidence type="ECO:0000256" key="1">
    <source>
        <dbReference type="ARBA" id="ARBA00003293"/>
    </source>
</evidence>
<sequence>MQDIGFIPGIPRRFSAEMVRVWNHCEPRKRDAVYTAQRQADAGRIPLDAGDAAIYQCADEMVKRVYAYAAKYQSNTLIVDGIAMLCRQLGIAAPQGNAYPEMVARALDRGWWIRGLRKEHARRFENVAIQLGFVSYKAGVYLSNESAVRQMKRNAENAALLAKTQVQNENGQIYTLEELSKTSVSNNANRRGEMMTRIRGMEEIAKELSHVGMFWTITCPSKFHGSLAKSGESNPKYQNLSPREAQDYLCKVWQRIRAKFKRCGIAPYGFRIAEPHHDGCPHWHMLLFVAPEQAQAMEQIIRDYALREDGTEAGAAENRVKLVKIEAGKGSAAGYIAKYVAKNIDGAHVGDHKTADGWIVAPDMLGNQEITPSQRVTLWSQVHGIRQFQQIGGAPVSVWRELRRIKYDAVLQAPAAVKQAWSAAQRNGESLACFADYIRAQGGATVGRGYAVKIARRDTEVTGKYATYTEPKPCGVYCVSQPDAVYESIRYQWTVLKKGGVAFDLPRTGVNNCTQSGGPDVQEFIEKVSERAKGVRSGAIKIQCHSQTIEEFVRDWKNRK</sequence>
<accession>A0ABR7A106</accession>
<evidence type="ECO:0000256" key="6">
    <source>
        <dbReference type="ARBA" id="ARBA00022801"/>
    </source>
</evidence>
<evidence type="ECO:0000259" key="7">
    <source>
        <dbReference type="Pfam" id="PF05840"/>
    </source>
</evidence>
<gene>
    <name evidence="8" type="ORF">H8K43_01710</name>
</gene>
<dbReference type="EMBL" id="JACOGD010000001">
    <property type="protein sequence ID" value="MBC3930372.1"/>
    <property type="molecule type" value="Genomic_DNA"/>
</dbReference>
<proteinExistence type="inferred from homology"/>
<comment type="function">
    <text evidence="1">Possible endonuclease which induces a single-strand cut and initiates DNA replication.</text>
</comment>
<evidence type="ECO:0000313" key="8">
    <source>
        <dbReference type="EMBL" id="MBC3930372.1"/>
    </source>
</evidence>
<comment type="similarity">
    <text evidence="2">Belongs to the phage GPA family.</text>
</comment>
<keyword evidence="3" id="KW-0235">DNA replication</keyword>
<dbReference type="RefSeq" id="WP_186902251.1">
    <property type="nucleotide sequence ID" value="NZ_JACOGD010000001.1"/>
</dbReference>
<dbReference type="GO" id="GO:0004519">
    <property type="term" value="F:endonuclease activity"/>
    <property type="evidence" value="ECO:0007669"/>
    <property type="project" value="UniProtKB-KW"/>
</dbReference>
<evidence type="ECO:0000256" key="4">
    <source>
        <dbReference type="ARBA" id="ARBA00022722"/>
    </source>
</evidence>
<evidence type="ECO:0000313" key="9">
    <source>
        <dbReference type="Proteomes" id="UP000654304"/>
    </source>
</evidence>
<organism evidence="8 9">
    <name type="scientific">Undibacterium curvum</name>
    <dbReference type="NCBI Taxonomy" id="2762294"/>
    <lineage>
        <taxon>Bacteria</taxon>
        <taxon>Pseudomonadati</taxon>
        <taxon>Pseudomonadota</taxon>
        <taxon>Betaproteobacteria</taxon>
        <taxon>Burkholderiales</taxon>
        <taxon>Oxalobacteraceae</taxon>
        <taxon>Undibacterium</taxon>
    </lineage>
</organism>
<reference evidence="8 9" key="1">
    <citation type="submission" date="2020-08" db="EMBL/GenBank/DDBJ databases">
        <title>Novel species isolated from subtropical streams in China.</title>
        <authorList>
            <person name="Lu H."/>
        </authorList>
    </citation>
    <scope>NUCLEOTIDE SEQUENCE [LARGE SCALE GENOMIC DNA]</scope>
    <source>
        <strain evidence="8 9">CY22W</strain>
    </source>
</reference>
<dbReference type="Proteomes" id="UP000654304">
    <property type="component" value="Unassembled WGS sequence"/>
</dbReference>
<comment type="caution">
    <text evidence="8">The sequence shown here is derived from an EMBL/GenBank/DDBJ whole genome shotgun (WGS) entry which is preliminary data.</text>
</comment>
<keyword evidence="4" id="KW-0540">Nuclease</keyword>
<evidence type="ECO:0000256" key="5">
    <source>
        <dbReference type="ARBA" id="ARBA00022759"/>
    </source>
</evidence>